<keyword evidence="2" id="KW-1185">Reference proteome</keyword>
<evidence type="ECO:0000313" key="1">
    <source>
        <dbReference type="EMBL" id="KAK9124018.1"/>
    </source>
</evidence>
<reference evidence="1 2" key="1">
    <citation type="submission" date="2024-01" db="EMBL/GenBank/DDBJ databases">
        <title>Genome assemblies of Stephania.</title>
        <authorList>
            <person name="Yang L."/>
        </authorList>
    </citation>
    <scope>NUCLEOTIDE SEQUENCE [LARGE SCALE GENOMIC DNA]</scope>
    <source>
        <strain evidence="1">QJT</strain>
        <tissue evidence="1">Leaf</tissue>
    </source>
</reference>
<protein>
    <submittedName>
        <fullName evidence="1">Uncharacterized protein</fullName>
    </submittedName>
</protein>
<accession>A0AAP0IYE9</accession>
<evidence type="ECO:0000313" key="2">
    <source>
        <dbReference type="Proteomes" id="UP001417504"/>
    </source>
</evidence>
<organism evidence="1 2">
    <name type="scientific">Stephania japonica</name>
    <dbReference type="NCBI Taxonomy" id="461633"/>
    <lineage>
        <taxon>Eukaryota</taxon>
        <taxon>Viridiplantae</taxon>
        <taxon>Streptophyta</taxon>
        <taxon>Embryophyta</taxon>
        <taxon>Tracheophyta</taxon>
        <taxon>Spermatophyta</taxon>
        <taxon>Magnoliopsida</taxon>
        <taxon>Ranunculales</taxon>
        <taxon>Menispermaceae</taxon>
        <taxon>Menispermoideae</taxon>
        <taxon>Cissampelideae</taxon>
        <taxon>Stephania</taxon>
    </lineage>
</organism>
<dbReference type="Proteomes" id="UP001417504">
    <property type="component" value="Unassembled WGS sequence"/>
</dbReference>
<name>A0AAP0IYE9_9MAGN</name>
<dbReference type="EMBL" id="JBBNAE010000005">
    <property type="protein sequence ID" value="KAK9124018.1"/>
    <property type="molecule type" value="Genomic_DNA"/>
</dbReference>
<gene>
    <name evidence="1" type="ORF">Sjap_013620</name>
</gene>
<proteinExistence type="predicted"/>
<comment type="caution">
    <text evidence="1">The sequence shown here is derived from an EMBL/GenBank/DDBJ whole genome shotgun (WGS) entry which is preliminary data.</text>
</comment>
<dbReference type="AlphaFoldDB" id="A0AAP0IYE9"/>
<sequence>MHQRQEMLATLRSKSNQMASKLNISYFGSRDSLLGVNITPAEAMSRTTGLDNQGLVGLQ</sequence>